<dbReference type="InterPro" id="IPR005561">
    <property type="entry name" value="ANTAR"/>
</dbReference>
<dbReference type="EMBL" id="JAFBCF010000001">
    <property type="protein sequence ID" value="MBM7798838.1"/>
    <property type="molecule type" value="Genomic_DNA"/>
</dbReference>
<sequence length="231" mass="25211">MSQGLIIDYAQVFRAVPAPTVVLDLQLTIRDANRAYLDVAMAEPERILGRHIFEAFPENPDDPGADGVTALNASLQRVVSTQEAASMPVQRYDICSRSGQFEERYWNWVCTPILDPDGALVAIAHKVEDVTCLRTDLARVLSFWTTDGAAVHSAKAFTELVNEVSQLREALTSRATIEQAKGIIMAQLGCGAEEAFDHLTSMSQHTNVRLRDVAAALVYQAAGGNNAQLPE</sequence>
<dbReference type="SUPFAM" id="SSF55785">
    <property type="entry name" value="PYP-like sensor domain (PAS domain)"/>
    <property type="match status" value="1"/>
</dbReference>
<dbReference type="Pfam" id="PF03861">
    <property type="entry name" value="ANTAR"/>
    <property type="match status" value="1"/>
</dbReference>
<gene>
    <name evidence="2" type="ORF">JOE57_001759</name>
</gene>
<dbReference type="InterPro" id="IPR035965">
    <property type="entry name" value="PAS-like_dom_sf"/>
</dbReference>
<dbReference type="SUPFAM" id="SSF52172">
    <property type="entry name" value="CheY-like"/>
    <property type="match status" value="1"/>
</dbReference>
<dbReference type="InterPro" id="IPR011006">
    <property type="entry name" value="CheY-like_superfamily"/>
</dbReference>
<dbReference type="Pfam" id="PF08448">
    <property type="entry name" value="PAS_4"/>
    <property type="match status" value="1"/>
</dbReference>
<dbReference type="PROSITE" id="PS50921">
    <property type="entry name" value="ANTAR"/>
    <property type="match status" value="1"/>
</dbReference>
<evidence type="ECO:0000313" key="2">
    <source>
        <dbReference type="EMBL" id="MBM7798838.1"/>
    </source>
</evidence>
<comment type="caution">
    <text evidence="2">The sequence shown here is derived from an EMBL/GenBank/DDBJ whole genome shotgun (WGS) entry which is preliminary data.</text>
</comment>
<proteinExistence type="predicted"/>
<evidence type="ECO:0000313" key="3">
    <source>
        <dbReference type="Proteomes" id="UP000704762"/>
    </source>
</evidence>
<reference evidence="2 3" key="1">
    <citation type="submission" date="2021-01" db="EMBL/GenBank/DDBJ databases">
        <title>Sequencing the genomes of 1000 actinobacteria strains.</title>
        <authorList>
            <person name="Klenk H.-P."/>
        </authorList>
    </citation>
    <scope>NUCLEOTIDE SEQUENCE [LARGE SCALE GENOMIC DNA]</scope>
    <source>
        <strain evidence="2 3">DSM 18662</strain>
    </source>
</reference>
<dbReference type="CDD" id="cd00130">
    <property type="entry name" value="PAS"/>
    <property type="match status" value="1"/>
</dbReference>
<dbReference type="InterPro" id="IPR013656">
    <property type="entry name" value="PAS_4"/>
</dbReference>
<dbReference type="Proteomes" id="UP000704762">
    <property type="component" value="Unassembled WGS sequence"/>
</dbReference>
<keyword evidence="3" id="KW-1185">Reference proteome</keyword>
<dbReference type="SMART" id="SM01012">
    <property type="entry name" value="ANTAR"/>
    <property type="match status" value="1"/>
</dbReference>
<feature type="domain" description="ANTAR" evidence="1">
    <location>
        <begin position="157"/>
        <end position="218"/>
    </location>
</feature>
<evidence type="ECO:0000259" key="1">
    <source>
        <dbReference type="PROSITE" id="PS50921"/>
    </source>
</evidence>
<protein>
    <recommendedName>
        <fullName evidence="1">ANTAR domain-containing protein</fullName>
    </recommendedName>
</protein>
<name>A0ABS2RIL7_9ACTN</name>
<accession>A0ABS2RIL7</accession>
<organism evidence="2 3">
    <name type="scientific">Microlunatus panaciterrae</name>
    <dbReference type="NCBI Taxonomy" id="400768"/>
    <lineage>
        <taxon>Bacteria</taxon>
        <taxon>Bacillati</taxon>
        <taxon>Actinomycetota</taxon>
        <taxon>Actinomycetes</taxon>
        <taxon>Propionibacteriales</taxon>
        <taxon>Propionibacteriaceae</taxon>
        <taxon>Microlunatus</taxon>
    </lineage>
</organism>
<dbReference type="InterPro" id="IPR036388">
    <property type="entry name" value="WH-like_DNA-bd_sf"/>
</dbReference>
<dbReference type="RefSeq" id="WP_204917337.1">
    <property type="nucleotide sequence ID" value="NZ_BAAAQP010000002.1"/>
</dbReference>
<dbReference type="InterPro" id="IPR000014">
    <property type="entry name" value="PAS"/>
</dbReference>
<dbReference type="Gene3D" id="3.30.450.20">
    <property type="entry name" value="PAS domain"/>
    <property type="match status" value="1"/>
</dbReference>
<dbReference type="Gene3D" id="1.10.10.10">
    <property type="entry name" value="Winged helix-like DNA-binding domain superfamily/Winged helix DNA-binding domain"/>
    <property type="match status" value="1"/>
</dbReference>